<keyword evidence="5" id="KW-0418">Kinase</keyword>
<evidence type="ECO:0000313" key="11">
    <source>
        <dbReference type="Proteomes" id="UP000541558"/>
    </source>
</evidence>
<dbReference type="OrthoDB" id="5979581at2759"/>
<evidence type="ECO:0000256" key="8">
    <source>
        <dbReference type="ARBA" id="ARBA00048679"/>
    </source>
</evidence>
<evidence type="ECO:0000256" key="1">
    <source>
        <dbReference type="ARBA" id="ARBA00012513"/>
    </source>
</evidence>
<dbReference type="SMART" id="SM00220">
    <property type="entry name" value="S_TKc"/>
    <property type="match status" value="1"/>
</dbReference>
<evidence type="ECO:0000259" key="9">
    <source>
        <dbReference type="PROSITE" id="PS50011"/>
    </source>
</evidence>
<comment type="caution">
    <text evidence="10">The sequence shown here is derived from an EMBL/GenBank/DDBJ whole genome shotgun (WGS) entry which is preliminary data.</text>
</comment>
<dbReference type="InterPro" id="IPR011009">
    <property type="entry name" value="Kinase-like_dom_sf"/>
</dbReference>
<dbReference type="AlphaFoldDB" id="A0A8H5BC46"/>
<evidence type="ECO:0000256" key="7">
    <source>
        <dbReference type="ARBA" id="ARBA00047899"/>
    </source>
</evidence>
<dbReference type="GO" id="GO:0005524">
    <property type="term" value="F:ATP binding"/>
    <property type="evidence" value="ECO:0007669"/>
    <property type="project" value="UniProtKB-KW"/>
</dbReference>
<evidence type="ECO:0000256" key="5">
    <source>
        <dbReference type="ARBA" id="ARBA00022777"/>
    </source>
</evidence>
<dbReference type="PANTHER" id="PTHR47634">
    <property type="entry name" value="PROTEIN KINASE DOMAIN-CONTAINING PROTEIN-RELATED"/>
    <property type="match status" value="1"/>
</dbReference>
<keyword evidence="11" id="KW-1185">Reference proteome</keyword>
<protein>
    <recommendedName>
        <fullName evidence="1">non-specific serine/threonine protein kinase</fullName>
        <ecNumber evidence="1">2.7.11.1</ecNumber>
    </recommendedName>
</protein>
<keyword evidence="3" id="KW-0808">Transferase</keyword>
<dbReference type="Gene3D" id="1.10.510.10">
    <property type="entry name" value="Transferase(Phosphotransferase) domain 1"/>
    <property type="match status" value="1"/>
</dbReference>
<dbReference type="SUPFAM" id="SSF56112">
    <property type="entry name" value="Protein kinase-like (PK-like)"/>
    <property type="match status" value="1"/>
</dbReference>
<proteinExistence type="predicted"/>
<dbReference type="InterPro" id="IPR000719">
    <property type="entry name" value="Prot_kinase_dom"/>
</dbReference>
<evidence type="ECO:0000313" key="10">
    <source>
        <dbReference type="EMBL" id="KAF5320537.1"/>
    </source>
</evidence>
<organism evidence="10 11">
    <name type="scientific">Ephemerocybe angulata</name>
    <dbReference type="NCBI Taxonomy" id="980116"/>
    <lineage>
        <taxon>Eukaryota</taxon>
        <taxon>Fungi</taxon>
        <taxon>Dikarya</taxon>
        <taxon>Basidiomycota</taxon>
        <taxon>Agaricomycotina</taxon>
        <taxon>Agaricomycetes</taxon>
        <taxon>Agaricomycetidae</taxon>
        <taxon>Agaricales</taxon>
        <taxon>Agaricineae</taxon>
        <taxon>Psathyrellaceae</taxon>
        <taxon>Ephemerocybe</taxon>
    </lineage>
</organism>
<dbReference type="PROSITE" id="PS50011">
    <property type="entry name" value="PROTEIN_KINASE_DOM"/>
    <property type="match status" value="1"/>
</dbReference>
<dbReference type="EMBL" id="JAACJK010000169">
    <property type="protein sequence ID" value="KAF5320537.1"/>
    <property type="molecule type" value="Genomic_DNA"/>
</dbReference>
<gene>
    <name evidence="10" type="ORF">D9611_010788</name>
</gene>
<feature type="domain" description="Protein kinase" evidence="9">
    <location>
        <begin position="33"/>
        <end position="373"/>
    </location>
</feature>
<dbReference type="Gene3D" id="3.30.200.20">
    <property type="entry name" value="Phosphorylase Kinase, domain 1"/>
    <property type="match status" value="1"/>
</dbReference>
<dbReference type="GO" id="GO:0050684">
    <property type="term" value="P:regulation of mRNA processing"/>
    <property type="evidence" value="ECO:0007669"/>
    <property type="project" value="TreeGrafter"/>
</dbReference>
<dbReference type="GO" id="GO:0004674">
    <property type="term" value="F:protein serine/threonine kinase activity"/>
    <property type="evidence" value="ECO:0007669"/>
    <property type="project" value="UniProtKB-KW"/>
</dbReference>
<accession>A0A8H5BC46</accession>
<comment type="catalytic activity">
    <reaction evidence="8">
        <text>L-seryl-[protein] + ATP = O-phospho-L-seryl-[protein] + ADP + H(+)</text>
        <dbReference type="Rhea" id="RHEA:17989"/>
        <dbReference type="Rhea" id="RHEA-COMP:9863"/>
        <dbReference type="Rhea" id="RHEA-COMP:11604"/>
        <dbReference type="ChEBI" id="CHEBI:15378"/>
        <dbReference type="ChEBI" id="CHEBI:29999"/>
        <dbReference type="ChEBI" id="CHEBI:30616"/>
        <dbReference type="ChEBI" id="CHEBI:83421"/>
        <dbReference type="ChEBI" id="CHEBI:456216"/>
        <dbReference type="EC" id="2.7.11.1"/>
    </reaction>
</comment>
<name>A0A8H5BC46_9AGAR</name>
<comment type="catalytic activity">
    <reaction evidence="7">
        <text>L-threonyl-[protein] + ATP = O-phospho-L-threonyl-[protein] + ADP + H(+)</text>
        <dbReference type="Rhea" id="RHEA:46608"/>
        <dbReference type="Rhea" id="RHEA-COMP:11060"/>
        <dbReference type="Rhea" id="RHEA-COMP:11605"/>
        <dbReference type="ChEBI" id="CHEBI:15378"/>
        <dbReference type="ChEBI" id="CHEBI:30013"/>
        <dbReference type="ChEBI" id="CHEBI:30616"/>
        <dbReference type="ChEBI" id="CHEBI:61977"/>
        <dbReference type="ChEBI" id="CHEBI:456216"/>
        <dbReference type="EC" id="2.7.11.1"/>
    </reaction>
</comment>
<keyword evidence="2" id="KW-0723">Serine/threonine-protein kinase</keyword>
<evidence type="ECO:0000256" key="6">
    <source>
        <dbReference type="ARBA" id="ARBA00022840"/>
    </source>
</evidence>
<dbReference type="Proteomes" id="UP000541558">
    <property type="component" value="Unassembled WGS sequence"/>
</dbReference>
<dbReference type="GO" id="GO:0000245">
    <property type="term" value="P:spliceosomal complex assembly"/>
    <property type="evidence" value="ECO:0007669"/>
    <property type="project" value="TreeGrafter"/>
</dbReference>
<dbReference type="Pfam" id="PF00069">
    <property type="entry name" value="Pkinase"/>
    <property type="match status" value="1"/>
</dbReference>
<evidence type="ECO:0000256" key="4">
    <source>
        <dbReference type="ARBA" id="ARBA00022741"/>
    </source>
</evidence>
<evidence type="ECO:0000256" key="2">
    <source>
        <dbReference type="ARBA" id="ARBA00022527"/>
    </source>
</evidence>
<keyword evidence="4" id="KW-0547">Nucleotide-binding</keyword>
<dbReference type="PANTHER" id="PTHR47634:SF9">
    <property type="entry name" value="PROTEIN KINASE DOMAIN-CONTAINING PROTEIN-RELATED"/>
    <property type="match status" value="1"/>
</dbReference>
<keyword evidence="6" id="KW-0067">ATP-binding</keyword>
<evidence type="ECO:0000256" key="3">
    <source>
        <dbReference type="ARBA" id="ARBA00022679"/>
    </source>
</evidence>
<dbReference type="EC" id="2.7.11.1" evidence="1"/>
<dbReference type="InterPro" id="IPR051334">
    <property type="entry name" value="SRPK"/>
</dbReference>
<sequence length="390" mass="42901">MDLFLEEPLNLSAADGFGYLPANINQTLSGGRFTIVRKLGWGSRSSAWLAWEKKGGETLYWAIQVFTVAKSKEVGARLLPIFENEIARATYDYPKLVTGFWERSVYGDHLCFVTSAYGVPFSDVVQGAANSGRAGLPVHVVQYMTSEILETLEKLHSKKVMHAAGVKLENLWLGALTDEEDLQKYLAESPPAEVDIIDGIPIVRSQPLANYKVKWDDPMGDVSLWEVLLAGYGHIQVPPYTPKKGLSYASAPETLLANPTCGLATDIWMLGCLVFQLLTSNQLFTSAGTAAERLGEIRDVLQSSIPDAWLGDEVVQALPIANTSNPSLEQKLKQSKSLTEDEASEAYAFLRRCLVIDPAGRASVRDLDEDDWVEEGAQCACCYSGDKLWE</sequence>
<reference evidence="10 11" key="1">
    <citation type="journal article" date="2020" name="ISME J.">
        <title>Uncovering the hidden diversity of litter-decomposition mechanisms in mushroom-forming fungi.</title>
        <authorList>
            <person name="Floudas D."/>
            <person name="Bentzer J."/>
            <person name="Ahren D."/>
            <person name="Johansson T."/>
            <person name="Persson P."/>
            <person name="Tunlid A."/>
        </authorList>
    </citation>
    <scope>NUCLEOTIDE SEQUENCE [LARGE SCALE GENOMIC DNA]</scope>
    <source>
        <strain evidence="10 11">CBS 175.51</strain>
    </source>
</reference>